<sequence length="265" mass="30208">MQSRAIPSPKQANLTPDYEARLLLNPEVVLNTEHEPTKDVLSAFGITTERTLMNVGFFDTEVKDISTADWSVRIRKPEDKTKFELTYKKRYNIMRDNVDAVLTTAKDHGFDAGNTNNEAQVEWGFLTRTLSVSREKKSGSLTNGVDLPDEMEARKMLIDEAPDKFANWKPNKWGSATLNKSRFYGPVLAKRWIGSWSTIPQLYIEIWPIRTGSNGKMTYIVEASFKTDSRLTAETKKADLMGFLKDRGWFLAQDALKTQLILVNY</sequence>
<reference evidence="1" key="1">
    <citation type="submission" date="2023-01" db="EMBL/GenBank/DDBJ databases">
        <title>The growth and conidiation of Purpureocillium lavendulum are regulated by nitrogen source and histone H3K14 acetylation.</title>
        <authorList>
            <person name="Tang P."/>
            <person name="Han J."/>
            <person name="Zhang C."/>
            <person name="Tang P."/>
            <person name="Qi F."/>
            <person name="Zhang K."/>
            <person name="Liang L."/>
        </authorList>
    </citation>
    <scope>NUCLEOTIDE SEQUENCE</scope>
    <source>
        <strain evidence="1">YMF1.00683</strain>
    </source>
</reference>
<dbReference type="EMBL" id="JAQHRD010000007">
    <property type="protein sequence ID" value="KAJ6439177.1"/>
    <property type="molecule type" value="Genomic_DNA"/>
</dbReference>
<dbReference type="AlphaFoldDB" id="A0AB34FJ94"/>
<evidence type="ECO:0000313" key="1">
    <source>
        <dbReference type="EMBL" id="KAJ6439177.1"/>
    </source>
</evidence>
<accession>A0AB34FJ94</accession>
<protein>
    <submittedName>
        <fullName evidence="1">Vegetative incompatibility protein HET-E-1</fullName>
    </submittedName>
</protein>
<evidence type="ECO:0000313" key="2">
    <source>
        <dbReference type="Proteomes" id="UP001163105"/>
    </source>
</evidence>
<proteinExistence type="predicted"/>
<gene>
    <name evidence="1" type="ORF">O9K51_08588</name>
</gene>
<keyword evidence="2" id="KW-1185">Reference proteome</keyword>
<dbReference type="Proteomes" id="UP001163105">
    <property type="component" value="Unassembled WGS sequence"/>
</dbReference>
<name>A0AB34FJ94_9HYPO</name>
<comment type="caution">
    <text evidence="1">The sequence shown here is derived from an EMBL/GenBank/DDBJ whole genome shotgun (WGS) entry which is preliminary data.</text>
</comment>
<organism evidence="1 2">
    <name type="scientific">Purpureocillium lavendulum</name>
    <dbReference type="NCBI Taxonomy" id="1247861"/>
    <lineage>
        <taxon>Eukaryota</taxon>
        <taxon>Fungi</taxon>
        <taxon>Dikarya</taxon>
        <taxon>Ascomycota</taxon>
        <taxon>Pezizomycotina</taxon>
        <taxon>Sordariomycetes</taxon>
        <taxon>Hypocreomycetidae</taxon>
        <taxon>Hypocreales</taxon>
        <taxon>Ophiocordycipitaceae</taxon>
        <taxon>Purpureocillium</taxon>
    </lineage>
</organism>